<evidence type="ECO:0008006" key="5">
    <source>
        <dbReference type="Google" id="ProtNLM"/>
    </source>
</evidence>
<comment type="caution">
    <text evidence="3">The sequence shown here is derived from an EMBL/GenBank/DDBJ whole genome shotgun (WGS) entry which is preliminary data.</text>
</comment>
<dbReference type="Pfam" id="PF13181">
    <property type="entry name" value="TPR_8"/>
    <property type="match status" value="2"/>
</dbReference>
<evidence type="ECO:0000256" key="2">
    <source>
        <dbReference type="SAM" id="MobiDB-lite"/>
    </source>
</evidence>
<feature type="compositionally biased region" description="Polar residues" evidence="2">
    <location>
        <begin position="86"/>
        <end position="97"/>
    </location>
</feature>
<dbReference type="SMART" id="SM00028">
    <property type="entry name" value="TPR"/>
    <property type="match status" value="6"/>
</dbReference>
<feature type="compositionally biased region" description="Acidic residues" evidence="2">
    <location>
        <begin position="170"/>
        <end position="193"/>
    </location>
</feature>
<dbReference type="GO" id="GO:0006383">
    <property type="term" value="P:transcription by RNA polymerase III"/>
    <property type="evidence" value="ECO:0007669"/>
    <property type="project" value="InterPro"/>
</dbReference>
<dbReference type="InterPro" id="IPR019734">
    <property type="entry name" value="TPR_rpt"/>
</dbReference>
<evidence type="ECO:0000313" key="3">
    <source>
        <dbReference type="EMBL" id="PVD23435.1"/>
    </source>
</evidence>
<reference evidence="3 4" key="1">
    <citation type="submission" date="2018-04" db="EMBL/GenBank/DDBJ databases">
        <title>The genome of golden apple snail Pomacea canaliculata provides insight into stress tolerance and invasive adaptation.</title>
        <authorList>
            <person name="Liu C."/>
            <person name="Liu B."/>
            <person name="Ren Y."/>
            <person name="Zhang Y."/>
            <person name="Wang H."/>
            <person name="Li S."/>
            <person name="Jiang F."/>
            <person name="Yin L."/>
            <person name="Zhang G."/>
            <person name="Qian W."/>
            <person name="Fan W."/>
        </authorList>
    </citation>
    <scope>NUCLEOTIDE SEQUENCE [LARGE SCALE GENOMIC DNA]</scope>
    <source>
        <strain evidence="3">SZHN2017</strain>
        <tissue evidence="3">Muscle</tissue>
    </source>
</reference>
<dbReference type="AlphaFoldDB" id="A0A2T7NQI8"/>
<dbReference type="Proteomes" id="UP000245119">
    <property type="component" value="Linkage Group LG10"/>
</dbReference>
<feature type="compositionally biased region" description="Basic and acidic residues" evidence="2">
    <location>
        <begin position="194"/>
        <end position="206"/>
    </location>
</feature>
<dbReference type="InterPro" id="IPR011990">
    <property type="entry name" value="TPR-like_helical_dom_sf"/>
</dbReference>
<protein>
    <recommendedName>
        <fullName evidence="5">General transcription factor 3C polypeptide 3</fullName>
    </recommendedName>
</protein>
<dbReference type="Gene3D" id="1.25.40.10">
    <property type="entry name" value="Tetratricopeptide repeat domain"/>
    <property type="match status" value="3"/>
</dbReference>
<dbReference type="PANTHER" id="PTHR23082">
    <property type="entry name" value="TRANSCRIPTION INITIATION FACTOR IIIC TFIIIC , POLYPEPTIDE 3-RELATED"/>
    <property type="match status" value="1"/>
</dbReference>
<keyword evidence="4" id="KW-1185">Reference proteome</keyword>
<accession>A0A2T7NQI8</accession>
<gene>
    <name evidence="3" type="ORF">C0Q70_16704</name>
</gene>
<sequence length="944" mass="108361">METSEEERAELFRYLQGEVTFEQYQAWKELNRNTQGLVIKRHRHDSDRLFSVDGSVGDNAGPNTLSVSQVWNYLESNEKGEDSGSETENGCTDSLSVLDLPTTSSRAAALSNIQANASDVTSALNVRPEILAEYLTGKIDFTEFCKYMNEAKEETENRRLRRRKRKVVELEEEYDEDDEEDAEEEDKDDDETWEPDKGDSCTEKEPKKRKPRKPRRRMNELPKHLQGLMGEANLKFARGEHQEAIKMCMEIIRMAPQAFLPFHTIGMIYEDLGDITKATEFFLLSVHLRADDSDEWMRVADMLLDQNETKKAIHCYNQAIRCATSNKIELMMQRCSLYEQLGERNKALQGYTQILRIMSQESNMDDKYLTLARNLCKTYHEEKKTKEAIQILKSMFLNRPSLVNAEDVNMLLELHLSLKQYQTCLEEMVNYCGLEAVLSSGEHWAQGSPLHPEVNFKEGKNAICSIKVPDILPVDLRAKLCVCLISLGFSQLAKEHVEVLMQENVEEIGDLYFDVAEAYMETSQCQTALPILQALIKSKSFSEAGVWLRYADCLSSLGNLEQAVQAFSKVVELAPNHLEARVSLSALQQQIGKHDEAIRVLTTDSSDESGNQTVVDQTLLLHKCHLLFSQGQYREFVSASRRLLFHHIQGNHNQQSFKDAVHCRSIRHRLGSVRKFLSQVDQTGNNDAKQEENKISDDELWNLYLKMCNVLLELGDTKQLIEVTTLGLVCPIFLTDESKAKETEFMTLLVCMLDKDASFAYRIIRDISVKENNAPAWNLFMQCMQFSTDLRHHKFCLRYLFRHPDHVPAGLINGHNSLQNGTYKHALGEYVAVFRQIPTDPMVNLLIGLCYVHMCSQKFTIHKNWLLMQGIAFLNIYLELRGECQETYYNLGRAMHQLGLKYAAVFYYKKALDLPPVVDNDEPYQKAELRERVGRGLCMREEGR</sequence>
<dbReference type="PROSITE" id="PS50005">
    <property type="entry name" value="TPR"/>
    <property type="match status" value="2"/>
</dbReference>
<dbReference type="PANTHER" id="PTHR23082:SF0">
    <property type="entry name" value="GENERAL TRANSCRIPTION FACTOR 3C POLYPEPTIDE 3"/>
    <property type="match status" value="1"/>
</dbReference>
<keyword evidence="1" id="KW-0802">TPR repeat</keyword>
<dbReference type="GO" id="GO:0000127">
    <property type="term" value="C:transcription factor TFIIIC complex"/>
    <property type="evidence" value="ECO:0007669"/>
    <property type="project" value="TreeGrafter"/>
</dbReference>
<dbReference type="EMBL" id="PZQS01000010">
    <property type="protein sequence ID" value="PVD23435.1"/>
    <property type="molecule type" value="Genomic_DNA"/>
</dbReference>
<name>A0A2T7NQI8_POMCA</name>
<dbReference type="SUPFAM" id="SSF48452">
    <property type="entry name" value="TPR-like"/>
    <property type="match status" value="3"/>
</dbReference>
<feature type="compositionally biased region" description="Basic residues" evidence="2">
    <location>
        <begin position="207"/>
        <end position="216"/>
    </location>
</feature>
<dbReference type="InterPro" id="IPR039340">
    <property type="entry name" value="Tfc4/TFIIIC-102/Sfc4"/>
</dbReference>
<feature type="repeat" description="TPR" evidence="1">
    <location>
        <begin position="885"/>
        <end position="918"/>
    </location>
</feature>
<feature type="repeat" description="TPR" evidence="1">
    <location>
        <begin position="544"/>
        <end position="577"/>
    </location>
</feature>
<feature type="region of interest" description="Disordered" evidence="2">
    <location>
        <begin position="76"/>
        <end position="97"/>
    </location>
</feature>
<proteinExistence type="predicted"/>
<feature type="region of interest" description="Disordered" evidence="2">
    <location>
        <begin position="169"/>
        <end position="223"/>
    </location>
</feature>
<evidence type="ECO:0000313" key="4">
    <source>
        <dbReference type="Proteomes" id="UP000245119"/>
    </source>
</evidence>
<dbReference type="Pfam" id="PF12895">
    <property type="entry name" value="ANAPC3"/>
    <property type="match status" value="1"/>
</dbReference>
<dbReference type="STRING" id="400727.A0A2T7NQI8"/>
<dbReference type="OrthoDB" id="151490at2759"/>
<evidence type="ECO:0000256" key="1">
    <source>
        <dbReference type="PROSITE-ProRule" id="PRU00339"/>
    </source>
</evidence>
<organism evidence="3 4">
    <name type="scientific">Pomacea canaliculata</name>
    <name type="common">Golden apple snail</name>
    <dbReference type="NCBI Taxonomy" id="400727"/>
    <lineage>
        <taxon>Eukaryota</taxon>
        <taxon>Metazoa</taxon>
        <taxon>Spiralia</taxon>
        <taxon>Lophotrochozoa</taxon>
        <taxon>Mollusca</taxon>
        <taxon>Gastropoda</taxon>
        <taxon>Caenogastropoda</taxon>
        <taxon>Architaenioglossa</taxon>
        <taxon>Ampullarioidea</taxon>
        <taxon>Ampullariidae</taxon>
        <taxon>Pomacea</taxon>
    </lineage>
</organism>